<dbReference type="Pfam" id="PF19866">
    <property type="entry name" value="DUF6339"/>
    <property type="match status" value="1"/>
</dbReference>
<dbReference type="EMBL" id="RDRB01000014">
    <property type="protein sequence ID" value="ROT95911.1"/>
    <property type="molecule type" value="Genomic_DNA"/>
</dbReference>
<dbReference type="RefSeq" id="WP_123644061.1">
    <property type="nucleotide sequence ID" value="NZ_ML119093.1"/>
</dbReference>
<keyword evidence="2" id="KW-1185">Reference proteome</keyword>
<name>A0A3N2QL33_9RHOB</name>
<evidence type="ECO:0000313" key="1">
    <source>
        <dbReference type="EMBL" id="ROT95911.1"/>
    </source>
</evidence>
<proteinExistence type="predicted"/>
<organism evidence="1 2">
    <name type="scientific">Histidinibacterium lentulum</name>
    <dbReference type="NCBI Taxonomy" id="2480588"/>
    <lineage>
        <taxon>Bacteria</taxon>
        <taxon>Pseudomonadati</taxon>
        <taxon>Pseudomonadota</taxon>
        <taxon>Alphaproteobacteria</taxon>
        <taxon>Rhodobacterales</taxon>
        <taxon>Paracoccaceae</taxon>
        <taxon>Histidinibacterium</taxon>
    </lineage>
</organism>
<dbReference type="AlphaFoldDB" id="A0A3N2QL33"/>
<protein>
    <submittedName>
        <fullName evidence="1">Uncharacterized protein</fullName>
    </submittedName>
</protein>
<evidence type="ECO:0000313" key="2">
    <source>
        <dbReference type="Proteomes" id="UP000268016"/>
    </source>
</evidence>
<comment type="caution">
    <text evidence="1">The sequence shown here is derived from an EMBL/GenBank/DDBJ whole genome shotgun (WGS) entry which is preliminary data.</text>
</comment>
<dbReference type="InterPro" id="IPR045920">
    <property type="entry name" value="DUF6339"/>
</dbReference>
<reference evidence="1 2" key="1">
    <citation type="submission" date="2018-10" db="EMBL/GenBank/DDBJ databases">
        <title>Histidinibacterium lentulum gen. nov., sp. nov., a marine bacterium from the culture broth of Picochlorum sp. 122.</title>
        <authorList>
            <person name="Wang G."/>
        </authorList>
    </citation>
    <scope>NUCLEOTIDE SEQUENCE [LARGE SCALE GENOMIC DNA]</scope>
    <source>
        <strain evidence="1 2">B17</strain>
    </source>
</reference>
<sequence>MTVSPLKYLSEKKLSELKESIVANRDRYQAGDFLDLEHDNGWAVETSTVQVDHDLLATLDGTARTAAADIDNSLILFQALQGMTPALAREERVWARLTHIECLGYARDRWLSGNSGEQLDSQVRIHMFAQGLTAIRDDNALSRLWWNMHIASIADPDDPEGALRLILKTADIRSNFVERTNTAARKPLARAVVRAMRKDSWVTASERSFREFMIALNRDGGGILFEALSDDEADALIDVCATRAKAHLAQKAA</sequence>
<dbReference type="Proteomes" id="UP000268016">
    <property type="component" value="Unassembled WGS sequence"/>
</dbReference>
<accession>A0A3N2QL33</accession>
<dbReference type="OrthoDB" id="6198893at2"/>
<gene>
    <name evidence="1" type="ORF">EAT49_19860</name>
</gene>